<comment type="subcellular location">
    <subcellularLocation>
        <location evidence="1">Cytoplasm</location>
    </subcellularLocation>
</comment>
<dbReference type="GO" id="GO:0000307">
    <property type="term" value="C:cyclin-dependent protein kinase holoenzyme complex"/>
    <property type="evidence" value="ECO:0007669"/>
    <property type="project" value="TreeGrafter"/>
</dbReference>
<keyword evidence="21" id="KW-1185">Reference proteome</keyword>
<evidence type="ECO:0000256" key="2">
    <source>
        <dbReference type="ARBA" id="ARBA00006485"/>
    </source>
</evidence>
<dbReference type="Ensembl" id="ENSCMUT00000032736.1">
    <property type="protein sequence ID" value="ENSCMUP00000028556.1"/>
    <property type="gene ID" value="ENSCMUG00000019187.1"/>
</dbReference>
<evidence type="ECO:0000313" key="21">
    <source>
        <dbReference type="Proteomes" id="UP000694553"/>
    </source>
</evidence>
<protein>
    <recommendedName>
        <fullName evidence="13">Cyclin-dependent kinase 4</fullName>
        <ecNumber evidence="3">2.7.11.22</ecNumber>
    </recommendedName>
    <alternativeName>
        <fullName evidence="14">Cell division protein kinase 4</fullName>
    </alternativeName>
</protein>
<evidence type="ECO:0000256" key="17">
    <source>
        <dbReference type="RuleBase" id="RU000304"/>
    </source>
</evidence>
<evidence type="ECO:0000256" key="18">
    <source>
        <dbReference type="SAM" id="MobiDB-lite"/>
    </source>
</evidence>
<evidence type="ECO:0000256" key="10">
    <source>
        <dbReference type="ARBA" id="ARBA00022777"/>
    </source>
</evidence>
<dbReference type="InterPro" id="IPR017441">
    <property type="entry name" value="Protein_kinase_ATP_BS"/>
</dbReference>
<dbReference type="Gene3D" id="1.10.510.10">
    <property type="entry name" value="Transferase(Phosphotransferase) domain 1"/>
    <property type="match status" value="1"/>
</dbReference>
<dbReference type="FunFam" id="3.30.200.20:FF:000124">
    <property type="entry name" value="Cyclin-dependent kinase 4"/>
    <property type="match status" value="1"/>
</dbReference>
<keyword evidence="4" id="KW-0963">Cytoplasm</keyword>
<dbReference type="GO" id="GO:0000082">
    <property type="term" value="P:G1/S transition of mitotic cell cycle"/>
    <property type="evidence" value="ECO:0007669"/>
    <property type="project" value="TreeGrafter"/>
</dbReference>
<dbReference type="GO" id="GO:0007165">
    <property type="term" value="P:signal transduction"/>
    <property type="evidence" value="ECO:0007669"/>
    <property type="project" value="TreeGrafter"/>
</dbReference>
<dbReference type="GO" id="GO:0005634">
    <property type="term" value="C:nucleus"/>
    <property type="evidence" value="ECO:0007669"/>
    <property type="project" value="TreeGrafter"/>
</dbReference>
<feature type="region of interest" description="Disordered" evidence="18">
    <location>
        <begin position="297"/>
        <end position="365"/>
    </location>
</feature>
<accession>A0A8U7NVG2</accession>
<evidence type="ECO:0000256" key="15">
    <source>
        <dbReference type="ARBA" id="ARBA00047811"/>
    </source>
</evidence>
<evidence type="ECO:0000259" key="19">
    <source>
        <dbReference type="PROSITE" id="PS50011"/>
    </source>
</evidence>
<dbReference type="OMA" id="RIYAHAN"/>
<dbReference type="Gene3D" id="3.30.200.20">
    <property type="entry name" value="Phosphorylase Kinase, domain 1"/>
    <property type="match status" value="1"/>
</dbReference>
<dbReference type="AlphaFoldDB" id="A0A8U7NVG2"/>
<dbReference type="PROSITE" id="PS00107">
    <property type="entry name" value="PROTEIN_KINASE_ATP"/>
    <property type="match status" value="1"/>
</dbReference>
<evidence type="ECO:0000256" key="7">
    <source>
        <dbReference type="ARBA" id="ARBA00022618"/>
    </source>
</evidence>
<keyword evidence="12" id="KW-0131">Cell cycle</keyword>
<reference evidence="21" key="1">
    <citation type="submission" date="2019-10" db="EMBL/GenBank/DDBJ databases">
        <title>Corvus moneduloides (New Caledonian crow) genome, bCorMon1, primary haplotype.</title>
        <authorList>
            <person name="Rutz C."/>
            <person name="Fungtammasan C."/>
            <person name="Mountcastle J."/>
            <person name="Formenti G."/>
            <person name="Chow W."/>
            <person name="Howe K."/>
            <person name="Steele M.P."/>
            <person name="Fernandes J."/>
            <person name="Gilbert M.T.P."/>
            <person name="Fedrigo O."/>
            <person name="Jarvis E.D."/>
            <person name="Gemmell N."/>
        </authorList>
    </citation>
    <scope>NUCLEOTIDE SEQUENCE [LARGE SCALE GENOMIC DNA]</scope>
</reference>
<keyword evidence="11 17" id="KW-0067">ATP-binding</keyword>
<reference evidence="20" key="3">
    <citation type="submission" date="2025-09" db="UniProtKB">
        <authorList>
            <consortium name="Ensembl"/>
        </authorList>
    </citation>
    <scope>IDENTIFICATION</scope>
</reference>
<reference evidence="20" key="2">
    <citation type="submission" date="2025-08" db="UniProtKB">
        <authorList>
            <consortium name="Ensembl"/>
        </authorList>
    </citation>
    <scope>IDENTIFICATION</scope>
</reference>
<keyword evidence="10" id="KW-0418">Kinase</keyword>
<evidence type="ECO:0000256" key="8">
    <source>
        <dbReference type="ARBA" id="ARBA00022679"/>
    </source>
</evidence>
<dbReference type="PANTHER" id="PTHR24056:SF129">
    <property type="entry name" value="CYCLIN-DEPENDENT KINASE 4"/>
    <property type="match status" value="1"/>
</dbReference>
<comment type="catalytic activity">
    <reaction evidence="16">
        <text>L-seryl-[protein] + ATP = O-phospho-L-seryl-[protein] + ADP + H(+)</text>
        <dbReference type="Rhea" id="RHEA:17989"/>
        <dbReference type="Rhea" id="RHEA-COMP:9863"/>
        <dbReference type="Rhea" id="RHEA-COMP:11604"/>
        <dbReference type="ChEBI" id="CHEBI:15378"/>
        <dbReference type="ChEBI" id="CHEBI:29999"/>
        <dbReference type="ChEBI" id="CHEBI:30616"/>
        <dbReference type="ChEBI" id="CHEBI:83421"/>
        <dbReference type="ChEBI" id="CHEBI:456216"/>
        <dbReference type="EC" id="2.7.11.22"/>
    </reaction>
</comment>
<sequence>MDVGFGVSLRVPAPPRMAQEVQYEPVAELGVGAHGAVFKARDRLSGRFVALKNVRVPTGGAGLPPSTVREVALLRRLEHLEHPNIVRLMDVCASARTPHEAKVTLVFEHVEQDLKTFLEKAPAPGLPPDTIKDLMRQFLRALDFLHAQRIVHRDLKPQNVLVTSAGQLKVADFGLARIYSCHMALTPVVVTLWYRAPEVLLRAAYASPVDMWSVGCIFAEMFRRKPLFCGTSEADQLGKIFELIGLPHEDEWPQDVALPRDAFAPCAPREPRGEVPELGDSGEQLLLVRGNTRGHWWGDSHDPPCAPLPPPQPPMPTRVGGGESPSLGGVRLGCGGGPSPCVPPQRGSDQDPPGGHTVGGLGVSE</sequence>
<name>A0A8U7NVG2_CORMO</name>
<dbReference type="GO" id="GO:0005737">
    <property type="term" value="C:cytoplasm"/>
    <property type="evidence" value="ECO:0007669"/>
    <property type="project" value="UniProtKB-SubCell"/>
</dbReference>
<feature type="compositionally biased region" description="Pro residues" evidence="18">
    <location>
        <begin position="304"/>
        <end position="316"/>
    </location>
</feature>
<dbReference type="PANTHER" id="PTHR24056">
    <property type="entry name" value="CELL DIVISION PROTEIN KINASE"/>
    <property type="match status" value="1"/>
</dbReference>
<keyword evidence="5 17" id="KW-0723">Serine/threonine-protein kinase</keyword>
<comment type="similarity">
    <text evidence="2">Belongs to the protein kinase superfamily. CMGC Ser/Thr protein kinase family. CDC2/CDKX subfamily.</text>
</comment>
<dbReference type="Proteomes" id="UP000694553">
    <property type="component" value="Unassembled WGS sequence"/>
</dbReference>
<dbReference type="FunFam" id="1.10.510.10:FF:000205">
    <property type="entry name" value="Cyclin-dependent kinase 6"/>
    <property type="match status" value="1"/>
</dbReference>
<dbReference type="InterPro" id="IPR008271">
    <property type="entry name" value="Ser/Thr_kinase_AS"/>
</dbReference>
<dbReference type="InterPro" id="IPR000719">
    <property type="entry name" value="Prot_kinase_dom"/>
</dbReference>
<evidence type="ECO:0000256" key="4">
    <source>
        <dbReference type="ARBA" id="ARBA00022490"/>
    </source>
</evidence>
<evidence type="ECO:0000256" key="3">
    <source>
        <dbReference type="ARBA" id="ARBA00012425"/>
    </source>
</evidence>
<keyword evidence="7" id="KW-0132">Cell division</keyword>
<feature type="compositionally biased region" description="Gly residues" evidence="18">
    <location>
        <begin position="356"/>
        <end position="365"/>
    </location>
</feature>
<gene>
    <name evidence="20" type="primary">CDK4</name>
</gene>
<dbReference type="GO" id="GO:0004693">
    <property type="term" value="F:cyclin-dependent protein serine/threonine kinase activity"/>
    <property type="evidence" value="ECO:0007669"/>
    <property type="project" value="UniProtKB-EC"/>
</dbReference>
<dbReference type="PROSITE" id="PS00108">
    <property type="entry name" value="PROTEIN_KINASE_ST"/>
    <property type="match status" value="1"/>
</dbReference>
<dbReference type="GO" id="GO:0051301">
    <property type="term" value="P:cell division"/>
    <property type="evidence" value="ECO:0007669"/>
    <property type="project" value="UniProtKB-KW"/>
</dbReference>
<dbReference type="SMART" id="SM00220">
    <property type="entry name" value="S_TKc"/>
    <property type="match status" value="1"/>
</dbReference>
<organism evidence="20 21">
    <name type="scientific">Corvus moneduloides</name>
    <name type="common">New Caledonian crow</name>
    <dbReference type="NCBI Taxonomy" id="1196302"/>
    <lineage>
        <taxon>Eukaryota</taxon>
        <taxon>Metazoa</taxon>
        <taxon>Chordata</taxon>
        <taxon>Craniata</taxon>
        <taxon>Vertebrata</taxon>
        <taxon>Euteleostomi</taxon>
        <taxon>Archelosauria</taxon>
        <taxon>Archosauria</taxon>
        <taxon>Dinosauria</taxon>
        <taxon>Saurischia</taxon>
        <taxon>Theropoda</taxon>
        <taxon>Coelurosauria</taxon>
        <taxon>Aves</taxon>
        <taxon>Neognathae</taxon>
        <taxon>Neoaves</taxon>
        <taxon>Telluraves</taxon>
        <taxon>Australaves</taxon>
        <taxon>Passeriformes</taxon>
        <taxon>Corvoidea</taxon>
        <taxon>Corvidae</taxon>
        <taxon>Corvus</taxon>
    </lineage>
</organism>
<dbReference type="EC" id="2.7.11.22" evidence="3"/>
<dbReference type="PROSITE" id="PS50011">
    <property type="entry name" value="PROTEIN_KINASE_DOM"/>
    <property type="match status" value="1"/>
</dbReference>
<evidence type="ECO:0000256" key="9">
    <source>
        <dbReference type="ARBA" id="ARBA00022741"/>
    </source>
</evidence>
<evidence type="ECO:0000256" key="6">
    <source>
        <dbReference type="ARBA" id="ARBA00022553"/>
    </source>
</evidence>
<keyword evidence="9 17" id="KW-0547">Nucleotide-binding</keyword>
<evidence type="ECO:0000256" key="16">
    <source>
        <dbReference type="ARBA" id="ARBA00048367"/>
    </source>
</evidence>
<evidence type="ECO:0000256" key="5">
    <source>
        <dbReference type="ARBA" id="ARBA00022527"/>
    </source>
</evidence>
<dbReference type="Pfam" id="PF00069">
    <property type="entry name" value="Pkinase"/>
    <property type="match status" value="1"/>
</dbReference>
<keyword evidence="6" id="KW-0597">Phosphoprotein</keyword>
<dbReference type="SUPFAM" id="SSF56112">
    <property type="entry name" value="Protein kinase-like (PK-like)"/>
    <property type="match status" value="1"/>
</dbReference>
<evidence type="ECO:0000256" key="12">
    <source>
        <dbReference type="ARBA" id="ARBA00023306"/>
    </source>
</evidence>
<evidence type="ECO:0000256" key="11">
    <source>
        <dbReference type="ARBA" id="ARBA00022840"/>
    </source>
</evidence>
<evidence type="ECO:0000256" key="1">
    <source>
        <dbReference type="ARBA" id="ARBA00004496"/>
    </source>
</evidence>
<proteinExistence type="inferred from homology"/>
<evidence type="ECO:0000313" key="20">
    <source>
        <dbReference type="Ensembl" id="ENSCMUP00000028556.1"/>
    </source>
</evidence>
<dbReference type="GO" id="GO:0030332">
    <property type="term" value="F:cyclin binding"/>
    <property type="evidence" value="ECO:0007669"/>
    <property type="project" value="TreeGrafter"/>
</dbReference>
<dbReference type="InterPro" id="IPR011009">
    <property type="entry name" value="Kinase-like_dom_sf"/>
</dbReference>
<dbReference type="GO" id="GO:0010389">
    <property type="term" value="P:regulation of G2/M transition of mitotic cell cycle"/>
    <property type="evidence" value="ECO:0007669"/>
    <property type="project" value="TreeGrafter"/>
</dbReference>
<comment type="catalytic activity">
    <reaction evidence="15">
        <text>L-threonyl-[protein] + ATP = O-phospho-L-threonyl-[protein] + ADP + H(+)</text>
        <dbReference type="Rhea" id="RHEA:46608"/>
        <dbReference type="Rhea" id="RHEA-COMP:11060"/>
        <dbReference type="Rhea" id="RHEA-COMP:11605"/>
        <dbReference type="ChEBI" id="CHEBI:15378"/>
        <dbReference type="ChEBI" id="CHEBI:30013"/>
        <dbReference type="ChEBI" id="CHEBI:30616"/>
        <dbReference type="ChEBI" id="CHEBI:61977"/>
        <dbReference type="ChEBI" id="CHEBI:456216"/>
        <dbReference type="EC" id="2.7.11.22"/>
    </reaction>
</comment>
<dbReference type="GO" id="GO:0005524">
    <property type="term" value="F:ATP binding"/>
    <property type="evidence" value="ECO:0007669"/>
    <property type="project" value="UniProtKB-UniRule"/>
</dbReference>
<feature type="domain" description="Protein kinase" evidence="19">
    <location>
        <begin position="23"/>
        <end position="365"/>
    </location>
</feature>
<evidence type="ECO:0000256" key="13">
    <source>
        <dbReference type="ARBA" id="ARBA00039267"/>
    </source>
</evidence>
<keyword evidence="8" id="KW-0808">Transferase</keyword>
<evidence type="ECO:0000256" key="14">
    <source>
        <dbReference type="ARBA" id="ARBA00041294"/>
    </source>
</evidence>
<dbReference type="GO" id="GO:0010468">
    <property type="term" value="P:regulation of gene expression"/>
    <property type="evidence" value="ECO:0007669"/>
    <property type="project" value="TreeGrafter"/>
</dbReference>
<dbReference type="InterPro" id="IPR050108">
    <property type="entry name" value="CDK"/>
</dbReference>